<evidence type="ECO:0000256" key="6">
    <source>
        <dbReference type="SAM" id="Coils"/>
    </source>
</evidence>
<dbReference type="GO" id="GO:0005737">
    <property type="term" value="C:cytoplasm"/>
    <property type="evidence" value="ECO:0007669"/>
    <property type="project" value="TreeGrafter"/>
</dbReference>
<dbReference type="GO" id="GO:0016887">
    <property type="term" value="F:ATP hydrolysis activity"/>
    <property type="evidence" value="ECO:0007669"/>
    <property type="project" value="InterPro"/>
</dbReference>
<keyword evidence="3" id="KW-0067">ATP-binding</keyword>
<name>A0A1F7IE85_9BACT</name>
<protein>
    <recommendedName>
        <fullName evidence="8">Clp R domain-containing protein</fullName>
    </recommendedName>
</protein>
<dbReference type="InterPro" id="IPR036628">
    <property type="entry name" value="Clp_N_dom_sf"/>
</dbReference>
<dbReference type="PRINTS" id="PR00300">
    <property type="entry name" value="CLPPROTEASEA"/>
</dbReference>
<evidence type="ECO:0000313" key="10">
    <source>
        <dbReference type="Proteomes" id="UP000177698"/>
    </source>
</evidence>
<feature type="compositionally biased region" description="Basic and acidic residues" evidence="7">
    <location>
        <begin position="822"/>
        <end position="836"/>
    </location>
</feature>
<dbReference type="PANTHER" id="PTHR11638:SF18">
    <property type="entry name" value="HEAT SHOCK PROTEIN 104"/>
    <property type="match status" value="1"/>
</dbReference>
<keyword evidence="1 5" id="KW-0677">Repeat</keyword>
<dbReference type="FunFam" id="3.40.50.300:FF:000010">
    <property type="entry name" value="Chaperone clpB 1, putative"/>
    <property type="match status" value="1"/>
</dbReference>
<sequence>MALFDFIKKPKQKASDVGGETTQTSVTTQTVETSQAAQNTSPQSYNGIGPPPSPSQVNVNVNPPSQSAGVPPPAQVPNQQTTTVKKTTVTANAPVKQSEEDKKRQEIDLMTHLTQRSNRVFLSAQNKARELKVDIVDSEHLLHGLLSDSEIYNLFIEFKIHPQLIEEELQKIYKKDDSTKNPQLSPRVKRILGTSLVVARKLRYEFISPEHILLSLFEEGEGAGAKILSKLGLKKQDLNKKIIGKKEGLEQKDKEADAKKNIVDQYTIDLTARAAQGLLDPVVERSDVIERVIHILSRRTKNNPALVGEAGVGKTAIVEGLAEKIVTKGVPEPLLDKRILQLDLMSIIAGASHRGEFEERMKELIEQVQASKGQIILFIDEIHNIVGAGSSGENAMDVSNFLKPALARGELQLIGATTLTEYRKYIEKDPALERRFQPVVVPEPNIEQGIKMLKAIKDKYEAFHRVKIPDDAVEAAVKLSKRYVGDRFLPDKAVDLIDEAASAVRLPLISLPEEIKSLDTRVAELNQEIQEAEKLADKVKVRILRSKVADIESNLKEKRDEFAMKKAQTTTAVSPDIIKDIVSRWTGIPVSKITESELGRLTQLEKIMHQRLIDQDLAVTAVAAAVRRGRAGLKSTQRPIGSFVFLGPSGVGKTELAKTLAEVLFGQEEAMIRFDMTEYMERHEVAKLLGAPPGYVGYEEGGKLTEAVRRKPYSVVLFDEVEKAHPDIFNILLQILDDGRLTDNKGHVISFKNTVVICTSNIGTRMIQDELIKSDKAEIEEPPFLSSYTFSPRGREILTIGSKYFEREKINQNSENVIQKSDLSEKSDNQSSDRSDFSPPSSDYSVDWKDGVLLDYFAGQEIEKISSAETAEGKPAFAEATADKEKADFPVQGFTTHAISAKGEEVITKGNKIFIRASTTAKTWKANTLIEYFKEGVVVNALPDVPEEQLPTARLKTHAFTPDEREIVSFKDRFWVRKTGLNDWQTGHLKDYFVGSEFEEEKTQTEDSQQKDQTKISKDSNEKIDTKQTNKAFPTAYWDIHTFSPTGKEIILVGDVIWFRNGTDDKWKTQSIHDFFGKDFPLEKELEEKRKVDEEIDRKKYDLIKERVTGELRKFFRPELLNRFDEVIIFEPLKFIHMIEIVRLQLKGLGKLLEDQDMGLIFTESAVKEIVREGFDPIYGARPLRRAIQKMIENPISTLIIEKKITAGNQLQIDFDGESFIFNIEKVEMVLESELKKQKIKNFLCEFCGNRFMTMVVKNSTAICSKCASTKVQEVIETPEVAANETKTPISKSTENQMETDKTDQQDTNLSSDGKAKDESSSFPTAHA</sequence>
<feature type="compositionally biased region" description="Basic and acidic residues" evidence="7">
    <location>
        <begin position="1001"/>
        <end position="1026"/>
    </location>
</feature>
<evidence type="ECO:0000256" key="5">
    <source>
        <dbReference type="PROSITE-ProRule" id="PRU01251"/>
    </source>
</evidence>
<dbReference type="InterPro" id="IPR041546">
    <property type="entry name" value="ClpA/ClpB_AAA_lid"/>
</dbReference>
<dbReference type="PANTHER" id="PTHR11638">
    <property type="entry name" value="ATP-DEPENDENT CLP PROTEASE"/>
    <property type="match status" value="1"/>
</dbReference>
<comment type="caution">
    <text evidence="9">The sequence shown here is derived from an EMBL/GenBank/DDBJ whole genome shotgun (WGS) entry which is preliminary data.</text>
</comment>
<dbReference type="Gene3D" id="1.10.1780.10">
    <property type="entry name" value="Clp, N-terminal domain"/>
    <property type="match status" value="1"/>
</dbReference>
<feature type="compositionally biased region" description="Low complexity" evidence="7">
    <location>
        <begin position="55"/>
        <end position="67"/>
    </location>
</feature>
<feature type="region of interest" description="Disordered" evidence="7">
    <location>
        <begin position="815"/>
        <end position="843"/>
    </location>
</feature>
<dbReference type="FunFam" id="3.40.50.300:FF:000025">
    <property type="entry name" value="ATP-dependent Clp protease subunit"/>
    <property type="match status" value="1"/>
</dbReference>
<evidence type="ECO:0000259" key="8">
    <source>
        <dbReference type="PROSITE" id="PS51903"/>
    </source>
</evidence>
<dbReference type="Gene3D" id="3.40.50.300">
    <property type="entry name" value="P-loop containing nucleotide triphosphate hydrolases"/>
    <property type="match status" value="2"/>
</dbReference>
<dbReference type="Pfam" id="PF07724">
    <property type="entry name" value="AAA_2"/>
    <property type="match status" value="1"/>
</dbReference>
<proteinExistence type="predicted"/>
<evidence type="ECO:0000256" key="3">
    <source>
        <dbReference type="ARBA" id="ARBA00022840"/>
    </source>
</evidence>
<dbReference type="Pfam" id="PF00004">
    <property type="entry name" value="AAA"/>
    <property type="match status" value="1"/>
</dbReference>
<feature type="domain" description="Clp R" evidence="8">
    <location>
        <begin position="107"/>
        <end position="248"/>
    </location>
</feature>
<dbReference type="InterPro" id="IPR003593">
    <property type="entry name" value="AAA+_ATPase"/>
</dbReference>
<dbReference type="Pfam" id="PF10431">
    <property type="entry name" value="ClpB_D2-small"/>
    <property type="match status" value="1"/>
</dbReference>
<dbReference type="InterPro" id="IPR003959">
    <property type="entry name" value="ATPase_AAA_core"/>
</dbReference>
<feature type="coiled-coil region" evidence="6">
    <location>
        <begin position="515"/>
        <end position="568"/>
    </location>
</feature>
<dbReference type="InterPro" id="IPR050130">
    <property type="entry name" value="ClpA_ClpB"/>
</dbReference>
<keyword evidence="4" id="KW-0143">Chaperone</keyword>
<feature type="region of interest" description="Disordered" evidence="7">
    <location>
        <begin position="1000"/>
        <end position="1026"/>
    </location>
</feature>
<evidence type="ECO:0000256" key="7">
    <source>
        <dbReference type="SAM" id="MobiDB-lite"/>
    </source>
</evidence>
<evidence type="ECO:0000256" key="2">
    <source>
        <dbReference type="ARBA" id="ARBA00022741"/>
    </source>
</evidence>
<dbReference type="SMART" id="SM01086">
    <property type="entry name" value="ClpB_D2-small"/>
    <property type="match status" value="1"/>
</dbReference>
<dbReference type="Gene3D" id="1.10.8.60">
    <property type="match status" value="2"/>
</dbReference>
<dbReference type="InterPro" id="IPR001270">
    <property type="entry name" value="ClpA/B"/>
</dbReference>
<dbReference type="Pfam" id="PF17871">
    <property type="entry name" value="AAA_lid_9"/>
    <property type="match status" value="1"/>
</dbReference>
<organism evidence="9 10">
    <name type="scientific">Candidatus Roizmanbacteria bacterium RIFCSPLOWO2_01_FULL_37_12</name>
    <dbReference type="NCBI Taxonomy" id="1802056"/>
    <lineage>
        <taxon>Bacteria</taxon>
        <taxon>Candidatus Roizmaniibacteriota</taxon>
    </lineage>
</organism>
<dbReference type="GO" id="GO:0034605">
    <property type="term" value="P:cellular response to heat"/>
    <property type="evidence" value="ECO:0007669"/>
    <property type="project" value="TreeGrafter"/>
</dbReference>
<feature type="compositionally biased region" description="Polar residues" evidence="7">
    <location>
        <begin position="1285"/>
        <end position="1297"/>
    </location>
</feature>
<dbReference type="EMBL" id="MGAG01000010">
    <property type="protein sequence ID" value="OGK41669.1"/>
    <property type="molecule type" value="Genomic_DNA"/>
</dbReference>
<dbReference type="Pfam" id="PF02861">
    <property type="entry name" value="Clp_N"/>
    <property type="match status" value="1"/>
</dbReference>
<dbReference type="SUPFAM" id="SSF52540">
    <property type="entry name" value="P-loop containing nucleoside triphosphate hydrolases"/>
    <property type="match status" value="3"/>
</dbReference>
<dbReference type="CDD" id="cd00009">
    <property type="entry name" value="AAA"/>
    <property type="match status" value="1"/>
</dbReference>
<feature type="compositionally biased region" description="Low complexity" evidence="7">
    <location>
        <begin position="20"/>
        <end position="38"/>
    </location>
</feature>
<dbReference type="InterPro" id="IPR027417">
    <property type="entry name" value="P-loop_NTPase"/>
</dbReference>
<evidence type="ECO:0000313" key="9">
    <source>
        <dbReference type="EMBL" id="OGK41669.1"/>
    </source>
</evidence>
<accession>A0A1F7IE85</accession>
<dbReference type="CDD" id="cd19499">
    <property type="entry name" value="RecA-like_ClpB_Hsp104-like"/>
    <property type="match status" value="1"/>
</dbReference>
<keyword evidence="6" id="KW-0175">Coiled coil</keyword>
<keyword evidence="2" id="KW-0547">Nucleotide-binding</keyword>
<feature type="region of interest" description="Disordered" evidence="7">
    <location>
        <begin position="1"/>
        <end position="84"/>
    </location>
</feature>
<gene>
    <name evidence="9" type="ORF">A2954_07370</name>
</gene>
<dbReference type="GO" id="GO:0005524">
    <property type="term" value="F:ATP binding"/>
    <property type="evidence" value="ECO:0007669"/>
    <property type="project" value="UniProtKB-KW"/>
</dbReference>
<dbReference type="InterPro" id="IPR004176">
    <property type="entry name" value="Clp_R_N"/>
</dbReference>
<dbReference type="Gene3D" id="4.10.860.10">
    <property type="entry name" value="UVR domain"/>
    <property type="match status" value="1"/>
</dbReference>
<dbReference type="STRING" id="1802056.A2954_07370"/>
<feature type="region of interest" description="Disordered" evidence="7">
    <location>
        <begin position="1283"/>
        <end position="1328"/>
    </location>
</feature>
<evidence type="ECO:0000256" key="4">
    <source>
        <dbReference type="ARBA" id="ARBA00023186"/>
    </source>
</evidence>
<dbReference type="PROSITE" id="PS51903">
    <property type="entry name" value="CLP_R"/>
    <property type="match status" value="1"/>
</dbReference>
<dbReference type="InterPro" id="IPR019489">
    <property type="entry name" value="Clp_ATPase_C"/>
</dbReference>
<dbReference type="Proteomes" id="UP000177698">
    <property type="component" value="Unassembled WGS sequence"/>
</dbReference>
<reference evidence="9 10" key="1">
    <citation type="journal article" date="2016" name="Nat. Commun.">
        <title>Thousands of microbial genomes shed light on interconnected biogeochemical processes in an aquifer system.</title>
        <authorList>
            <person name="Anantharaman K."/>
            <person name="Brown C.T."/>
            <person name="Hug L.A."/>
            <person name="Sharon I."/>
            <person name="Castelle C.J."/>
            <person name="Probst A.J."/>
            <person name="Thomas B.C."/>
            <person name="Singh A."/>
            <person name="Wilkins M.J."/>
            <person name="Karaoz U."/>
            <person name="Brodie E.L."/>
            <person name="Williams K.H."/>
            <person name="Hubbard S.S."/>
            <person name="Banfield J.F."/>
        </authorList>
    </citation>
    <scope>NUCLEOTIDE SEQUENCE [LARGE SCALE GENOMIC DNA]</scope>
</reference>
<evidence type="ECO:0000256" key="1">
    <source>
        <dbReference type="ARBA" id="ARBA00022737"/>
    </source>
</evidence>
<dbReference type="SMART" id="SM00382">
    <property type="entry name" value="AAA"/>
    <property type="match status" value="2"/>
</dbReference>
<dbReference type="SUPFAM" id="SSF81923">
    <property type="entry name" value="Double Clp-N motif"/>
    <property type="match status" value="1"/>
</dbReference>